<dbReference type="OrthoDB" id="3778270at2"/>
<dbReference type="InterPro" id="IPR012349">
    <property type="entry name" value="Split_barrel_FMN-bd"/>
</dbReference>
<reference evidence="1 2" key="1">
    <citation type="submission" date="2016-12" db="EMBL/GenBank/DDBJ databases">
        <title>The new phylogeny of genus Mycobacterium.</title>
        <authorList>
            <person name="Tortoli E."/>
            <person name="Trovato A."/>
            <person name="Cirillo D.M."/>
        </authorList>
    </citation>
    <scope>NUCLEOTIDE SEQUENCE [LARGE SCALE GENOMIC DNA]</scope>
    <source>
        <strain evidence="1 2">DSM 45069</strain>
    </source>
</reference>
<sequence length="127" mass="14207">MRVSRRVAAFNKRITNPAALRVVDRMPGMGILYHVGRRSGARYRTPLLVFDTTDGFALLVGYGPQTNWVRNVLAGGDTAICKHRKTVAVGHPVLLAKSEVAPQVSPSSRWLYRLFPYNESVMVLKRL</sequence>
<dbReference type="Gene3D" id="2.30.110.10">
    <property type="entry name" value="Electron Transport, Fmn-binding Protein, Chain A"/>
    <property type="match status" value="1"/>
</dbReference>
<dbReference type="Proteomes" id="UP000192707">
    <property type="component" value="Unassembled WGS sequence"/>
</dbReference>
<proteinExistence type="predicted"/>
<organism evidence="1 2">
    <name type="scientific">Mycobacterium arosiense ATCC BAA-1401 = DSM 45069</name>
    <dbReference type="NCBI Taxonomy" id="1265311"/>
    <lineage>
        <taxon>Bacteria</taxon>
        <taxon>Bacillati</taxon>
        <taxon>Actinomycetota</taxon>
        <taxon>Actinomycetes</taxon>
        <taxon>Mycobacteriales</taxon>
        <taxon>Mycobacteriaceae</taxon>
        <taxon>Mycobacterium</taxon>
        <taxon>Mycobacterium avium complex (MAC)</taxon>
    </lineage>
</organism>
<protein>
    <submittedName>
        <fullName evidence="1">Nitroreductase family deazaflavin-dependent oxidoreductase</fullName>
    </submittedName>
</protein>
<dbReference type="EMBL" id="MVHG01000027">
    <property type="protein sequence ID" value="ORA14854.1"/>
    <property type="molecule type" value="Genomic_DNA"/>
</dbReference>
<keyword evidence="2" id="KW-1185">Reference proteome</keyword>
<gene>
    <name evidence="1" type="ORF">BST14_13260</name>
</gene>
<comment type="caution">
    <text evidence="1">The sequence shown here is derived from an EMBL/GenBank/DDBJ whole genome shotgun (WGS) entry which is preliminary data.</text>
</comment>
<name>A0A1W9ZGI8_MYCAI</name>
<dbReference type="AlphaFoldDB" id="A0A1W9ZGI8"/>
<accession>A0A1W9ZGI8</accession>
<evidence type="ECO:0000313" key="1">
    <source>
        <dbReference type="EMBL" id="ORA14854.1"/>
    </source>
</evidence>
<evidence type="ECO:0000313" key="2">
    <source>
        <dbReference type="Proteomes" id="UP000192707"/>
    </source>
</evidence>